<organism evidence="1 2">
    <name type="scientific">Chloracidobacterium sp. N</name>
    <dbReference type="NCBI Taxonomy" id="2821540"/>
    <lineage>
        <taxon>Bacteria</taxon>
        <taxon>Pseudomonadati</taxon>
        <taxon>Acidobacteriota</taxon>
        <taxon>Terriglobia</taxon>
        <taxon>Terriglobales</taxon>
        <taxon>Acidobacteriaceae</taxon>
        <taxon>Chloracidobacterium</taxon>
        <taxon>Chloracidobacterium aggregatum</taxon>
    </lineage>
</organism>
<keyword evidence="2" id="KW-1185">Reference proteome</keyword>
<sequence>MEVPEQAQTAFKFLTQPAVQDGIGDRDVQQQLGYGLEPYLHLGVKVLAPHIEALFGRKIEATMVSHKHRAGTFIVAPEQV</sequence>
<name>A0ABX8B7W7_9BACT</name>
<dbReference type="EMBL" id="CP072643">
    <property type="protein sequence ID" value="QUV95681.1"/>
    <property type="molecule type" value="Genomic_DNA"/>
</dbReference>
<protein>
    <submittedName>
        <fullName evidence="1">Uncharacterized protein</fullName>
    </submittedName>
</protein>
<proteinExistence type="predicted"/>
<dbReference type="RefSeq" id="WP_014101176.1">
    <property type="nucleotide sequence ID" value="NZ_CP072643.1"/>
</dbReference>
<reference evidence="1 2" key="1">
    <citation type="submission" date="2021-03" db="EMBL/GenBank/DDBJ databases">
        <title>Genomic and phenotypic characterization of Chloracidobacterium isolates provides evidence for multiple species.</title>
        <authorList>
            <person name="Saini M.K."/>
            <person name="Costas A.M.G."/>
            <person name="Tank M."/>
            <person name="Bryant D.A."/>
        </authorList>
    </citation>
    <scope>NUCLEOTIDE SEQUENCE [LARGE SCALE GENOMIC DNA]</scope>
    <source>
        <strain evidence="1 2">N</strain>
    </source>
</reference>
<evidence type="ECO:0000313" key="1">
    <source>
        <dbReference type="EMBL" id="QUV95681.1"/>
    </source>
</evidence>
<evidence type="ECO:0000313" key="2">
    <source>
        <dbReference type="Proteomes" id="UP000677668"/>
    </source>
</evidence>
<dbReference type="Proteomes" id="UP000677668">
    <property type="component" value="Chromosome 2"/>
</dbReference>
<accession>A0ABX8B7W7</accession>
<gene>
    <name evidence="1" type="ORF">J8C05_12705</name>
</gene>